<keyword evidence="7" id="KW-1185">Reference proteome</keyword>
<accession>A0ABW7ZBN5</accession>
<evidence type="ECO:0000313" key="6">
    <source>
        <dbReference type="EMBL" id="MFI6504199.1"/>
    </source>
</evidence>
<dbReference type="PANTHER" id="PTHR30011">
    <property type="entry name" value="ALKANESULFONATE MONOOXYGENASE-RELATED"/>
    <property type="match status" value="1"/>
</dbReference>
<evidence type="ECO:0000256" key="3">
    <source>
        <dbReference type="ARBA" id="ARBA00023002"/>
    </source>
</evidence>
<dbReference type="Pfam" id="PF00296">
    <property type="entry name" value="Bac_luciferase"/>
    <property type="match status" value="1"/>
</dbReference>
<gene>
    <name evidence="6" type="ORF">ACIBG2_42920</name>
</gene>
<comment type="caution">
    <text evidence="6">The sequence shown here is derived from an EMBL/GenBank/DDBJ whole genome shotgun (WGS) entry which is preliminary data.</text>
</comment>
<dbReference type="InterPro" id="IPR051260">
    <property type="entry name" value="Diverse_substr_monoxygenases"/>
</dbReference>
<reference evidence="6 7" key="1">
    <citation type="submission" date="2024-10" db="EMBL/GenBank/DDBJ databases">
        <title>The Natural Products Discovery Center: Release of the First 8490 Sequenced Strains for Exploring Actinobacteria Biosynthetic Diversity.</title>
        <authorList>
            <person name="Kalkreuter E."/>
            <person name="Kautsar S.A."/>
            <person name="Yang D."/>
            <person name="Bader C.D."/>
            <person name="Teijaro C.N."/>
            <person name="Fluegel L."/>
            <person name="Davis C.M."/>
            <person name="Simpson J.R."/>
            <person name="Lauterbach L."/>
            <person name="Steele A.D."/>
            <person name="Gui C."/>
            <person name="Meng S."/>
            <person name="Li G."/>
            <person name="Viehrig K."/>
            <person name="Ye F."/>
            <person name="Su P."/>
            <person name="Kiefer A.F."/>
            <person name="Nichols A."/>
            <person name="Cepeda A.J."/>
            <person name="Yan W."/>
            <person name="Fan B."/>
            <person name="Jiang Y."/>
            <person name="Adhikari A."/>
            <person name="Zheng C.-J."/>
            <person name="Schuster L."/>
            <person name="Cowan T.M."/>
            <person name="Smanski M.J."/>
            <person name="Chevrette M.G."/>
            <person name="De Carvalho L.P.S."/>
            <person name="Shen B."/>
        </authorList>
    </citation>
    <scope>NUCLEOTIDE SEQUENCE [LARGE SCALE GENOMIC DNA]</scope>
    <source>
        <strain evidence="6 7">NPDC050545</strain>
    </source>
</reference>
<evidence type="ECO:0000313" key="7">
    <source>
        <dbReference type="Proteomes" id="UP001612741"/>
    </source>
</evidence>
<evidence type="ECO:0000256" key="2">
    <source>
        <dbReference type="ARBA" id="ARBA00022643"/>
    </source>
</evidence>
<feature type="domain" description="Luciferase-like" evidence="5">
    <location>
        <begin position="22"/>
        <end position="132"/>
    </location>
</feature>
<proteinExistence type="predicted"/>
<sequence>MTSHAFRFGTVGGFSRDGEAWTALARRAEDLGYATLLIPDTLTTLSPFTAAAAAAAVTGRLRVGTYVAAAPYRTPAAVAREVSTLRTLTGGRFELGIGAGRPGAEQEAAALGVRFGTPSERVQRVADTLDAVDEDVPVLIAAASTRLLRLAAERADTVALGLPATATEDDLAAKLDELYELAGDRFNELEINTNLAAVGDELPAWLSQQLGADPREIVAKGGYGILTGTLDQMADTLRRRRDRLGISYVSVSAQFLEQFAPLVERLAGT</sequence>
<dbReference type="InterPro" id="IPR011251">
    <property type="entry name" value="Luciferase-like_dom"/>
</dbReference>
<dbReference type="PANTHER" id="PTHR30011:SF16">
    <property type="entry name" value="C2H2 FINGER DOMAIN TRANSCRIPTION FACTOR (EUROFUNG)-RELATED"/>
    <property type="match status" value="1"/>
</dbReference>
<keyword evidence="4" id="KW-0503">Monooxygenase</keyword>
<dbReference type="Proteomes" id="UP001612741">
    <property type="component" value="Unassembled WGS sequence"/>
</dbReference>
<protein>
    <submittedName>
        <fullName evidence="6">LLM class flavin-dependent oxidoreductase</fullName>
    </submittedName>
</protein>
<dbReference type="EMBL" id="JBITGY010000014">
    <property type="protein sequence ID" value="MFI6504199.1"/>
    <property type="molecule type" value="Genomic_DNA"/>
</dbReference>
<evidence type="ECO:0000259" key="5">
    <source>
        <dbReference type="Pfam" id="PF00296"/>
    </source>
</evidence>
<dbReference type="Gene3D" id="3.20.20.30">
    <property type="entry name" value="Luciferase-like domain"/>
    <property type="match status" value="2"/>
</dbReference>
<keyword evidence="1" id="KW-0285">Flavoprotein</keyword>
<keyword evidence="2" id="KW-0288">FMN</keyword>
<dbReference type="RefSeq" id="WP_397089955.1">
    <property type="nucleotide sequence ID" value="NZ_JBITGY010000014.1"/>
</dbReference>
<evidence type="ECO:0000256" key="4">
    <source>
        <dbReference type="ARBA" id="ARBA00023033"/>
    </source>
</evidence>
<organism evidence="6 7">
    <name type="scientific">Nonomuraea typhae</name>
    <dbReference type="NCBI Taxonomy" id="2603600"/>
    <lineage>
        <taxon>Bacteria</taxon>
        <taxon>Bacillati</taxon>
        <taxon>Actinomycetota</taxon>
        <taxon>Actinomycetes</taxon>
        <taxon>Streptosporangiales</taxon>
        <taxon>Streptosporangiaceae</taxon>
        <taxon>Nonomuraea</taxon>
    </lineage>
</organism>
<evidence type="ECO:0000256" key="1">
    <source>
        <dbReference type="ARBA" id="ARBA00022630"/>
    </source>
</evidence>
<dbReference type="SUPFAM" id="SSF51679">
    <property type="entry name" value="Bacterial luciferase-like"/>
    <property type="match status" value="1"/>
</dbReference>
<name>A0ABW7ZBN5_9ACTN</name>
<dbReference type="InterPro" id="IPR036661">
    <property type="entry name" value="Luciferase-like_sf"/>
</dbReference>
<keyword evidence="3" id="KW-0560">Oxidoreductase</keyword>